<dbReference type="Proteomes" id="UP001612741">
    <property type="component" value="Unassembled WGS sequence"/>
</dbReference>
<dbReference type="GO" id="GO:0008168">
    <property type="term" value="F:methyltransferase activity"/>
    <property type="evidence" value="ECO:0007669"/>
    <property type="project" value="UniProtKB-KW"/>
</dbReference>
<keyword evidence="4" id="KW-1185">Reference proteome</keyword>
<feature type="domain" description="Ribosomal RNA large subunit methyltransferase K/L-like methyltransferase" evidence="2">
    <location>
        <begin position="214"/>
        <end position="344"/>
    </location>
</feature>
<dbReference type="InterPro" id="IPR029063">
    <property type="entry name" value="SAM-dependent_MTases_sf"/>
</dbReference>
<protein>
    <submittedName>
        <fullName evidence="3">TRM11 family SAM-dependent methyltransferase</fullName>
    </submittedName>
</protein>
<dbReference type="SUPFAM" id="SSF53335">
    <property type="entry name" value="S-adenosyl-L-methionine-dependent methyltransferases"/>
    <property type="match status" value="1"/>
</dbReference>
<dbReference type="Gene3D" id="3.40.50.150">
    <property type="entry name" value="Vaccinia Virus protein VP39"/>
    <property type="match status" value="1"/>
</dbReference>
<gene>
    <name evidence="3" type="ORF">ACIBG2_43355</name>
</gene>
<dbReference type="Pfam" id="PF01170">
    <property type="entry name" value="UPF0020"/>
    <property type="match status" value="1"/>
</dbReference>
<name>A0ABW7Z853_9ACTN</name>
<dbReference type="EMBL" id="JBITGY010000014">
    <property type="protein sequence ID" value="MFI6504283.1"/>
    <property type="molecule type" value="Genomic_DNA"/>
</dbReference>
<keyword evidence="3" id="KW-0489">Methyltransferase</keyword>
<dbReference type="GO" id="GO:0032259">
    <property type="term" value="P:methylation"/>
    <property type="evidence" value="ECO:0007669"/>
    <property type="project" value="UniProtKB-KW"/>
</dbReference>
<proteinExistence type="predicted"/>
<evidence type="ECO:0000313" key="3">
    <source>
        <dbReference type="EMBL" id="MFI6504283.1"/>
    </source>
</evidence>
<dbReference type="CDD" id="cd02440">
    <property type="entry name" value="AdoMet_MTases"/>
    <property type="match status" value="1"/>
</dbReference>
<evidence type="ECO:0000259" key="2">
    <source>
        <dbReference type="Pfam" id="PF01170"/>
    </source>
</evidence>
<accession>A0ABW7Z853</accession>
<dbReference type="PANTHER" id="PTHR14911:SF13">
    <property type="entry name" value="TRNA (GUANINE(6)-N2)-METHYLTRANSFERASE THUMP3"/>
    <property type="match status" value="1"/>
</dbReference>
<comment type="caution">
    <text evidence="3">The sequence shown here is derived from an EMBL/GenBank/DDBJ whole genome shotgun (WGS) entry which is preliminary data.</text>
</comment>
<feature type="region of interest" description="Disordered" evidence="1">
    <location>
        <begin position="120"/>
        <end position="145"/>
    </location>
</feature>
<sequence length="375" mass="39631">MARSVRGIEHLVAAEIRQARLGAVVEVRHREVWFEAREPGLLGLRLADDVLLVGAVVDGIGPGRSALRRLAAAASAVDEARLTTLAARLGPPSAEGPVAADLGPPSAEGLAAARLGPPSAIRHAEPAGNPATRAEPGLRRTTHGGVDVSASFLGRRGYTRFDVEDAVGPRLGRPYHSRRDGRKPPAGTTSWRVTIEGERAVIALRAGARPLHRRPYKVRSVPGTLHPPLAAAMAHLAEPEGLVVDPCCGAGTTLIEAAAHTPGVRTLGFDHASPAVAAAVENGPGLAWSVADAGRIPLPAGSVDRVLVNPPWERQVRLAGEGRRLWRELRRVLAGDGRVVALVPEVPRGWAVHERLEISLFGRHPVLVMMSPDKS</sequence>
<dbReference type="PANTHER" id="PTHR14911">
    <property type="entry name" value="THUMP DOMAIN-CONTAINING"/>
    <property type="match status" value="1"/>
</dbReference>
<reference evidence="3 4" key="1">
    <citation type="submission" date="2024-10" db="EMBL/GenBank/DDBJ databases">
        <title>The Natural Products Discovery Center: Release of the First 8490 Sequenced Strains for Exploring Actinobacteria Biosynthetic Diversity.</title>
        <authorList>
            <person name="Kalkreuter E."/>
            <person name="Kautsar S.A."/>
            <person name="Yang D."/>
            <person name="Bader C.D."/>
            <person name="Teijaro C.N."/>
            <person name="Fluegel L."/>
            <person name="Davis C.M."/>
            <person name="Simpson J.R."/>
            <person name="Lauterbach L."/>
            <person name="Steele A.D."/>
            <person name="Gui C."/>
            <person name="Meng S."/>
            <person name="Li G."/>
            <person name="Viehrig K."/>
            <person name="Ye F."/>
            <person name="Su P."/>
            <person name="Kiefer A.F."/>
            <person name="Nichols A."/>
            <person name="Cepeda A.J."/>
            <person name="Yan W."/>
            <person name="Fan B."/>
            <person name="Jiang Y."/>
            <person name="Adhikari A."/>
            <person name="Zheng C.-J."/>
            <person name="Schuster L."/>
            <person name="Cowan T.M."/>
            <person name="Smanski M.J."/>
            <person name="Chevrette M.G."/>
            <person name="De Carvalho L.P.S."/>
            <person name="Shen B."/>
        </authorList>
    </citation>
    <scope>NUCLEOTIDE SEQUENCE [LARGE SCALE GENOMIC DNA]</scope>
    <source>
        <strain evidence="3 4">NPDC050545</strain>
    </source>
</reference>
<dbReference type="InterPro" id="IPR000241">
    <property type="entry name" value="RlmKL-like_Mtase"/>
</dbReference>
<dbReference type="RefSeq" id="WP_397090036.1">
    <property type="nucleotide sequence ID" value="NZ_JBITGY010000014.1"/>
</dbReference>
<keyword evidence="3" id="KW-0808">Transferase</keyword>
<evidence type="ECO:0000313" key="4">
    <source>
        <dbReference type="Proteomes" id="UP001612741"/>
    </source>
</evidence>
<organism evidence="3 4">
    <name type="scientific">Nonomuraea typhae</name>
    <dbReference type="NCBI Taxonomy" id="2603600"/>
    <lineage>
        <taxon>Bacteria</taxon>
        <taxon>Bacillati</taxon>
        <taxon>Actinomycetota</taxon>
        <taxon>Actinomycetes</taxon>
        <taxon>Streptosporangiales</taxon>
        <taxon>Streptosporangiaceae</taxon>
        <taxon>Nonomuraea</taxon>
    </lineage>
</organism>
<evidence type="ECO:0000256" key="1">
    <source>
        <dbReference type="SAM" id="MobiDB-lite"/>
    </source>
</evidence>